<dbReference type="Pfam" id="PF20434">
    <property type="entry name" value="BD-FAE"/>
    <property type="match status" value="1"/>
</dbReference>
<evidence type="ECO:0000313" key="4">
    <source>
        <dbReference type="EMBL" id="MCQ8896911.1"/>
    </source>
</evidence>
<dbReference type="InterPro" id="IPR050300">
    <property type="entry name" value="GDXG_lipolytic_enzyme"/>
</dbReference>
<protein>
    <submittedName>
        <fullName evidence="4">Alpha/beta hydrolase</fullName>
    </submittedName>
</protein>
<dbReference type="EMBL" id="JANIGO010000003">
    <property type="protein sequence ID" value="MCQ8896911.1"/>
    <property type="molecule type" value="Genomic_DNA"/>
</dbReference>
<feature type="domain" description="BD-FAE-like" evidence="3">
    <location>
        <begin position="82"/>
        <end position="205"/>
    </location>
</feature>
<evidence type="ECO:0000256" key="1">
    <source>
        <dbReference type="ARBA" id="ARBA00022801"/>
    </source>
</evidence>
<reference evidence="4 5" key="1">
    <citation type="submission" date="2022-07" db="EMBL/GenBank/DDBJ databases">
        <authorList>
            <person name="Xamxidin M."/>
            <person name="Wu M."/>
        </authorList>
    </citation>
    <scope>NUCLEOTIDE SEQUENCE [LARGE SCALE GENOMIC DNA]</scope>
    <source>
        <strain evidence="4 5">NBRC 111650</strain>
    </source>
</reference>
<comment type="caution">
    <text evidence="4">The sequence shown here is derived from an EMBL/GenBank/DDBJ whole genome shotgun (WGS) entry which is preliminary data.</text>
</comment>
<dbReference type="InterPro" id="IPR049492">
    <property type="entry name" value="BD-FAE-like_dom"/>
</dbReference>
<gene>
    <name evidence="4" type="ORF">NQT62_10760</name>
</gene>
<evidence type="ECO:0000256" key="2">
    <source>
        <dbReference type="SAM" id="MobiDB-lite"/>
    </source>
</evidence>
<proteinExistence type="predicted"/>
<dbReference type="Gene3D" id="3.40.50.1820">
    <property type="entry name" value="alpha/beta hydrolase"/>
    <property type="match status" value="1"/>
</dbReference>
<dbReference type="PANTHER" id="PTHR48081:SF33">
    <property type="entry name" value="KYNURENINE FORMAMIDASE"/>
    <property type="match status" value="1"/>
</dbReference>
<evidence type="ECO:0000313" key="5">
    <source>
        <dbReference type="Proteomes" id="UP001204142"/>
    </source>
</evidence>
<dbReference type="RefSeq" id="WP_256764701.1">
    <property type="nucleotide sequence ID" value="NZ_JANIGO010000003.1"/>
</dbReference>
<evidence type="ECO:0000259" key="3">
    <source>
        <dbReference type="Pfam" id="PF20434"/>
    </source>
</evidence>
<name>A0ABT1WHB0_9BURK</name>
<keyword evidence="5" id="KW-1185">Reference proteome</keyword>
<keyword evidence="1 4" id="KW-0378">Hydrolase</keyword>
<feature type="region of interest" description="Disordered" evidence="2">
    <location>
        <begin position="1"/>
        <end position="20"/>
    </location>
</feature>
<organism evidence="4 5">
    <name type="scientific">Limnobacter humi</name>
    <dbReference type="NCBI Taxonomy" id="1778671"/>
    <lineage>
        <taxon>Bacteria</taxon>
        <taxon>Pseudomonadati</taxon>
        <taxon>Pseudomonadota</taxon>
        <taxon>Betaproteobacteria</taxon>
        <taxon>Burkholderiales</taxon>
        <taxon>Burkholderiaceae</taxon>
        <taxon>Limnobacter</taxon>
    </lineage>
</organism>
<dbReference type="PANTHER" id="PTHR48081">
    <property type="entry name" value="AB HYDROLASE SUPERFAMILY PROTEIN C4A8.06C"/>
    <property type="match status" value="1"/>
</dbReference>
<sequence>MADSKALNADNRSESRGDNQPDVAWLESQYNVRAYLTEHPKIFARWAELSRYARFDLDGHWNLYFGESEAETVDVIPGKPGKPLLIYIHGGYWRSLDKYDFTFLAKPYVARGYSVALLNYGLIPKVTIEDCVRQTLRGIEWLYRQAERFGYDANQIVVCGHSAGGHLGVMSALAFWPLWASDLPQDVVKSVIAISGIYDLSPLVHTPFIQKDLKLNQKRTRMVSPALMPKPTIPVHLAFGTEETDAFKEQSAYLAAHWGLNPPLQVQANHLNIVDQIADPHSDLFMLIQNQLLLPSH</sequence>
<dbReference type="GO" id="GO:0016787">
    <property type="term" value="F:hydrolase activity"/>
    <property type="evidence" value="ECO:0007669"/>
    <property type="project" value="UniProtKB-KW"/>
</dbReference>
<dbReference type="InterPro" id="IPR029058">
    <property type="entry name" value="AB_hydrolase_fold"/>
</dbReference>
<dbReference type="SUPFAM" id="SSF53474">
    <property type="entry name" value="alpha/beta-Hydrolases"/>
    <property type="match status" value="1"/>
</dbReference>
<accession>A0ABT1WHB0</accession>
<dbReference type="Proteomes" id="UP001204142">
    <property type="component" value="Unassembled WGS sequence"/>
</dbReference>